<protein>
    <submittedName>
        <fullName evidence="1">Uncharacterized protein</fullName>
    </submittedName>
</protein>
<dbReference type="EMBL" id="CP071182">
    <property type="protein sequence ID" value="QSO48554.1"/>
    <property type="molecule type" value="Genomic_DNA"/>
</dbReference>
<name>A0A9X7W1F7_9BACL</name>
<reference evidence="1 2" key="1">
    <citation type="submission" date="2021-02" db="EMBL/GenBank/DDBJ databases">
        <title>Alicyclobacillus curvatus sp. nov. and Alicyclobacillus mengziensis sp. nov., two acidophilic bacteria isolated from acid mine drainage.</title>
        <authorList>
            <person name="Huang Y."/>
        </authorList>
    </citation>
    <scope>NUCLEOTIDE SEQUENCE [LARGE SCALE GENOMIC DNA]</scope>
    <source>
        <strain evidence="1 2">S30H14</strain>
    </source>
</reference>
<gene>
    <name evidence="1" type="ORF">JZ786_06110</name>
</gene>
<dbReference type="Proteomes" id="UP000663505">
    <property type="component" value="Chromosome"/>
</dbReference>
<sequence>MPVGSGGLAPLGRSAQNALQLNPLSESVTITHPFHPLYGQTFALLKVKHVNGTPLYSLETNFTVISVPESWTDQSHVQDAKPATPFNALDLKELVELLQNLEDSSISTTNLIDNSKSRG</sequence>
<keyword evidence="2" id="KW-1185">Reference proteome</keyword>
<dbReference type="InterPro" id="IPR035315">
    <property type="entry name" value="DUF5372"/>
</dbReference>
<dbReference type="AlphaFoldDB" id="A0A9X7W1F7"/>
<organism evidence="1 2">
    <name type="scientific">Alicyclobacillus mengziensis</name>
    <dbReference type="NCBI Taxonomy" id="2931921"/>
    <lineage>
        <taxon>Bacteria</taxon>
        <taxon>Bacillati</taxon>
        <taxon>Bacillota</taxon>
        <taxon>Bacilli</taxon>
        <taxon>Bacillales</taxon>
        <taxon>Alicyclobacillaceae</taxon>
        <taxon>Alicyclobacillus</taxon>
    </lineage>
</organism>
<evidence type="ECO:0000313" key="1">
    <source>
        <dbReference type="EMBL" id="QSO48554.1"/>
    </source>
</evidence>
<evidence type="ECO:0000313" key="2">
    <source>
        <dbReference type="Proteomes" id="UP000663505"/>
    </source>
</evidence>
<dbReference type="KEGG" id="afx:JZ786_06110"/>
<proteinExistence type="predicted"/>
<dbReference type="Pfam" id="PF17342">
    <property type="entry name" value="DUF5372"/>
    <property type="match status" value="1"/>
</dbReference>
<accession>A0A9X7W1F7</accession>